<feature type="transmembrane region" description="Helical" evidence="1">
    <location>
        <begin position="450"/>
        <end position="468"/>
    </location>
</feature>
<evidence type="ECO:0000313" key="2">
    <source>
        <dbReference type="EMBL" id="KAK9415906.1"/>
    </source>
</evidence>
<comment type="caution">
    <text evidence="2">The sequence shown here is derived from an EMBL/GenBank/DDBJ whole genome shotgun (WGS) entry which is preliminary data.</text>
</comment>
<keyword evidence="1" id="KW-1133">Transmembrane helix</keyword>
<evidence type="ECO:0000256" key="1">
    <source>
        <dbReference type="SAM" id="Phobius"/>
    </source>
</evidence>
<feature type="transmembrane region" description="Helical" evidence="1">
    <location>
        <begin position="119"/>
        <end position="137"/>
    </location>
</feature>
<name>A0ABR2UMW4_9PEZI</name>
<feature type="transmembrane region" description="Helical" evidence="1">
    <location>
        <begin position="396"/>
        <end position="418"/>
    </location>
</feature>
<keyword evidence="1" id="KW-0812">Transmembrane</keyword>
<protein>
    <submittedName>
        <fullName evidence="2">Uncharacterized protein</fullName>
    </submittedName>
</protein>
<proteinExistence type="predicted"/>
<sequence>MTNLSEMSAWSAPVIIGSVTLFNLAARLVERAYPVLFPTAYKRLSATSSPVKIQYMYCYFVSYFVLFFIQAPACYLALKGSSAPKTESSLIGPGEICIGGRALIWAAELPYLGHHNALWLHHFFALVSLVLMLFSNAPGREFYVVYLSLINEVFGKVAATLSLHGIDKTRPSIVRGLQTAAVVSLWTLRIPVILWLLYDACFATDVPSPVPLAASCFYLGTYTIYLAWKQGKHLGLYDITDTKPPCFRLGSMSWTLFEVCFKVSLALLMMSTSALYSFGSAQSHQRQLPTTLWLGSLIVTYIGLRSAAWASRYLHTRNMHALSRHHYWFEGGLSITSVLAWALVHYGPESVDSTNFLGALAMSALLLEAGVHIGCRFDEGPDPDRGTQSNSSHSNVTVHTLSSLAAICTYGFLLVLLFRHDMTLGEAGAVAMATRGIMRLLLYTFEHRKSVYLLLHHTTLSFVVLAAICESDKNHVPTALIRAYSYLTPGLSSAMLVVAVKCLARVRVFRQLTRWLFNLRHLAILGSIAITIATIYLAPTVKTAGDGQSSTKFNETTYLMMENPTVENYAAPFSLSAAILTVLAGAILTPSSFLTRVQSKV</sequence>
<dbReference type="EMBL" id="JARVKF010000411">
    <property type="protein sequence ID" value="KAK9415906.1"/>
    <property type="molecule type" value="Genomic_DNA"/>
</dbReference>
<feature type="transmembrane region" description="Helical" evidence="1">
    <location>
        <begin position="143"/>
        <end position="164"/>
    </location>
</feature>
<evidence type="ECO:0000313" key="3">
    <source>
        <dbReference type="Proteomes" id="UP001408356"/>
    </source>
</evidence>
<keyword evidence="1" id="KW-0472">Membrane</keyword>
<feature type="transmembrane region" description="Helical" evidence="1">
    <location>
        <begin position="291"/>
        <end position="314"/>
    </location>
</feature>
<gene>
    <name evidence="2" type="ORF">SUNI508_10035</name>
</gene>
<feature type="transmembrane region" description="Helical" evidence="1">
    <location>
        <begin position="176"/>
        <end position="198"/>
    </location>
</feature>
<feature type="transmembrane region" description="Helical" evidence="1">
    <location>
        <begin position="12"/>
        <end position="36"/>
    </location>
</feature>
<organism evidence="2 3">
    <name type="scientific">Seiridium unicorne</name>
    <dbReference type="NCBI Taxonomy" id="138068"/>
    <lineage>
        <taxon>Eukaryota</taxon>
        <taxon>Fungi</taxon>
        <taxon>Dikarya</taxon>
        <taxon>Ascomycota</taxon>
        <taxon>Pezizomycotina</taxon>
        <taxon>Sordariomycetes</taxon>
        <taxon>Xylariomycetidae</taxon>
        <taxon>Amphisphaeriales</taxon>
        <taxon>Sporocadaceae</taxon>
        <taxon>Seiridium</taxon>
    </lineage>
</organism>
<feature type="transmembrane region" description="Helical" evidence="1">
    <location>
        <begin position="483"/>
        <end position="504"/>
    </location>
</feature>
<feature type="transmembrane region" description="Helical" evidence="1">
    <location>
        <begin position="516"/>
        <end position="538"/>
    </location>
</feature>
<dbReference type="Proteomes" id="UP001408356">
    <property type="component" value="Unassembled WGS sequence"/>
</dbReference>
<feature type="transmembrane region" description="Helical" evidence="1">
    <location>
        <begin position="569"/>
        <end position="588"/>
    </location>
</feature>
<feature type="transmembrane region" description="Helical" evidence="1">
    <location>
        <begin position="326"/>
        <end position="344"/>
    </location>
</feature>
<feature type="transmembrane region" description="Helical" evidence="1">
    <location>
        <begin position="210"/>
        <end position="228"/>
    </location>
</feature>
<reference evidence="2 3" key="1">
    <citation type="journal article" date="2024" name="J. Plant Pathol.">
        <title>Sequence and assembly of the genome of Seiridium unicorne, isolate CBS 538.82, causal agent of cypress canker disease.</title>
        <authorList>
            <person name="Scali E."/>
            <person name="Rocca G.D."/>
            <person name="Danti R."/>
            <person name="Garbelotto M."/>
            <person name="Barberini S."/>
            <person name="Baroncelli R."/>
            <person name="Emiliani G."/>
        </authorList>
    </citation>
    <scope>NUCLEOTIDE SEQUENCE [LARGE SCALE GENOMIC DNA]</scope>
    <source>
        <strain evidence="2 3">BM-138-508</strain>
    </source>
</reference>
<feature type="transmembrane region" description="Helical" evidence="1">
    <location>
        <begin position="259"/>
        <end position="279"/>
    </location>
</feature>
<keyword evidence="3" id="KW-1185">Reference proteome</keyword>
<feature type="transmembrane region" description="Helical" evidence="1">
    <location>
        <begin position="57"/>
        <end position="78"/>
    </location>
</feature>
<accession>A0ABR2UMW4</accession>